<dbReference type="Proteomes" id="UP000267535">
    <property type="component" value="Unassembled WGS sequence"/>
</dbReference>
<protein>
    <submittedName>
        <fullName evidence="1">Four helix bundle protein</fullName>
    </submittedName>
</protein>
<dbReference type="InterPro" id="IPR036583">
    <property type="entry name" value="23S_rRNA_IVS_sf"/>
</dbReference>
<dbReference type="Pfam" id="PF05635">
    <property type="entry name" value="23S_rRNA_IVP"/>
    <property type="match status" value="1"/>
</dbReference>
<evidence type="ECO:0000313" key="2">
    <source>
        <dbReference type="Proteomes" id="UP000267535"/>
    </source>
</evidence>
<dbReference type="InterPro" id="IPR012657">
    <property type="entry name" value="23S_rRNA-intervening_sequence"/>
</dbReference>
<dbReference type="RefSeq" id="WP_124925918.1">
    <property type="nucleotide sequence ID" value="NZ_BMOH01000006.1"/>
</dbReference>
<dbReference type="OrthoDB" id="160990at2"/>
<keyword evidence="2" id="KW-1185">Reference proteome</keyword>
<dbReference type="EMBL" id="RQXV01000004">
    <property type="protein sequence ID" value="RRC99728.1"/>
    <property type="molecule type" value="Genomic_DNA"/>
</dbReference>
<proteinExistence type="predicted"/>
<evidence type="ECO:0000313" key="1">
    <source>
        <dbReference type="EMBL" id="RRC99728.1"/>
    </source>
</evidence>
<sequence>MNHEDLELWKRAHRLSYDVAVELSRCMYPDFINQTNQSSSTILCNIETSFNKDSASEKRRFLAYAREALAEFKIQIYVAQRLGYINNDKAASWRMELHIIKLKLTALIKATENNQKKIISCQH</sequence>
<name>A0A3P1SRD8_9GAMM</name>
<accession>A0A3P1SRD8</accession>
<organism evidence="1 2">
    <name type="scientific">Amphritea balenae</name>
    <dbReference type="NCBI Taxonomy" id="452629"/>
    <lineage>
        <taxon>Bacteria</taxon>
        <taxon>Pseudomonadati</taxon>
        <taxon>Pseudomonadota</taxon>
        <taxon>Gammaproteobacteria</taxon>
        <taxon>Oceanospirillales</taxon>
        <taxon>Oceanospirillaceae</taxon>
        <taxon>Amphritea</taxon>
    </lineage>
</organism>
<dbReference type="PANTHER" id="PTHR38471:SF2">
    <property type="entry name" value="FOUR HELIX BUNDLE PROTEIN"/>
    <property type="match status" value="1"/>
</dbReference>
<dbReference type="AlphaFoldDB" id="A0A3P1SRD8"/>
<dbReference type="PANTHER" id="PTHR38471">
    <property type="entry name" value="FOUR HELIX BUNDLE PROTEIN"/>
    <property type="match status" value="1"/>
</dbReference>
<gene>
    <name evidence="1" type="ORF">EHS89_09575</name>
</gene>
<comment type="caution">
    <text evidence="1">The sequence shown here is derived from an EMBL/GenBank/DDBJ whole genome shotgun (WGS) entry which is preliminary data.</text>
</comment>
<reference evidence="1 2" key="1">
    <citation type="submission" date="2018-11" db="EMBL/GenBank/DDBJ databases">
        <title>The draft genome sequence of Amphritea balenae JAMM 1525T.</title>
        <authorList>
            <person name="Fang Z."/>
            <person name="Zhang Y."/>
            <person name="Han X."/>
        </authorList>
    </citation>
    <scope>NUCLEOTIDE SEQUENCE [LARGE SCALE GENOMIC DNA]</scope>
    <source>
        <strain evidence="1 2">JAMM 1525</strain>
    </source>
</reference>
<dbReference type="NCBIfam" id="TIGR02436">
    <property type="entry name" value="four helix bundle protein"/>
    <property type="match status" value="1"/>
</dbReference>
<dbReference type="SUPFAM" id="SSF158446">
    <property type="entry name" value="IVS-encoded protein-like"/>
    <property type="match status" value="1"/>
</dbReference>
<dbReference type="Gene3D" id="1.20.1440.60">
    <property type="entry name" value="23S rRNA-intervening sequence"/>
    <property type="match status" value="1"/>
</dbReference>